<evidence type="ECO:0000313" key="3">
    <source>
        <dbReference type="EMBL" id="GFJ96352.1"/>
    </source>
</evidence>
<dbReference type="Proteomes" id="UP000482960">
    <property type="component" value="Unassembled WGS sequence"/>
</dbReference>
<reference evidence="3 4" key="2">
    <citation type="submission" date="2020-03" db="EMBL/GenBank/DDBJ databases">
        <authorList>
            <person name="Ichikawa N."/>
            <person name="Kimura A."/>
            <person name="Kitahashi Y."/>
            <person name="Uohara A."/>
        </authorList>
    </citation>
    <scope>NUCLEOTIDE SEQUENCE [LARGE SCALE GENOMIC DNA]</scope>
    <source>
        <strain evidence="3 4">NBRC 108638</strain>
    </source>
</reference>
<organism evidence="3 4">
    <name type="scientific">Phytohabitans rumicis</name>
    <dbReference type="NCBI Taxonomy" id="1076125"/>
    <lineage>
        <taxon>Bacteria</taxon>
        <taxon>Bacillati</taxon>
        <taxon>Actinomycetota</taxon>
        <taxon>Actinomycetes</taxon>
        <taxon>Micromonosporales</taxon>
        <taxon>Micromonosporaceae</taxon>
    </lineage>
</organism>
<dbReference type="NCBIfam" id="TIGR04222">
    <property type="entry name" value="near_uncomplex"/>
    <property type="match status" value="1"/>
</dbReference>
<name>A0A6V8LGG2_9ACTN</name>
<feature type="transmembrane region" description="Helical" evidence="2">
    <location>
        <begin position="161"/>
        <end position="179"/>
    </location>
</feature>
<dbReference type="EMBL" id="BLPG01000002">
    <property type="protein sequence ID" value="GFJ96352.1"/>
    <property type="molecule type" value="Genomic_DNA"/>
</dbReference>
<feature type="compositionally biased region" description="Low complexity" evidence="1">
    <location>
        <begin position="277"/>
        <end position="286"/>
    </location>
</feature>
<feature type="transmembrane region" description="Helical" evidence="2">
    <location>
        <begin position="139"/>
        <end position="155"/>
    </location>
</feature>
<gene>
    <name evidence="3" type="ORF">Prum_099940</name>
</gene>
<evidence type="ECO:0008006" key="5">
    <source>
        <dbReference type="Google" id="ProtNLM"/>
    </source>
</evidence>
<keyword evidence="4" id="KW-1185">Reference proteome</keyword>
<keyword evidence="2" id="KW-0812">Transmembrane</keyword>
<evidence type="ECO:0000256" key="2">
    <source>
        <dbReference type="SAM" id="Phobius"/>
    </source>
</evidence>
<evidence type="ECO:0000313" key="4">
    <source>
        <dbReference type="Proteomes" id="UP000482960"/>
    </source>
</evidence>
<sequence>MYLVLAIGTVVGVLVHRHRVLAGIPGVSANSLAAQEIAYLQGGPELAIYSALAALRCAGAVGTSPAPDRFLVPTEALPAGASPLERAVYAAAGTSRRTGQLAADAGVAAELARLRERLEQMGLLPGVAAFGALRTGRRVLLAVLLLGVARLFAGIANDRPVGYLVVALVALAVVIVLLYRRRPRRTQAADHVLTVLRGGNTHLAPAQHPAWTLYGATGAATAVALFGTPALWAADPAFAAEADVRRRFAAAYVGAGSSGGATSGSTSGGYSCGAGSGSSSCGSSGSDSGGGGGGGGCGG</sequence>
<comment type="caution">
    <text evidence="3">The sequence shown here is derived from an EMBL/GenBank/DDBJ whole genome shotgun (WGS) entry which is preliminary data.</text>
</comment>
<proteinExistence type="predicted"/>
<dbReference type="InterPro" id="IPR026467">
    <property type="entry name" value="Ser/Gly_Cys_C_dom"/>
</dbReference>
<dbReference type="RefSeq" id="WP_173085988.1">
    <property type="nucleotide sequence ID" value="NZ_BLPG01000002.1"/>
</dbReference>
<reference evidence="3 4" key="1">
    <citation type="submission" date="2020-03" db="EMBL/GenBank/DDBJ databases">
        <title>Whole genome shotgun sequence of Phytohabitans rumicis NBRC 108638.</title>
        <authorList>
            <person name="Komaki H."/>
            <person name="Tamura T."/>
        </authorList>
    </citation>
    <scope>NUCLEOTIDE SEQUENCE [LARGE SCALE GENOMIC DNA]</scope>
    <source>
        <strain evidence="3 4">NBRC 108638</strain>
    </source>
</reference>
<keyword evidence="2" id="KW-1133">Transmembrane helix</keyword>
<feature type="region of interest" description="Disordered" evidence="1">
    <location>
        <begin position="274"/>
        <end position="299"/>
    </location>
</feature>
<dbReference type="AlphaFoldDB" id="A0A6V8LGG2"/>
<feature type="compositionally biased region" description="Gly residues" evidence="1">
    <location>
        <begin position="287"/>
        <end position="299"/>
    </location>
</feature>
<keyword evidence="2" id="KW-0472">Membrane</keyword>
<evidence type="ECO:0000256" key="1">
    <source>
        <dbReference type="SAM" id="MobiDB-lite"/>
    </source>
</evidence>
<accession>A0A6V8LGG2</accession>
<protein>
    <recommendedName>
        <fullName evidence="5">TIGR04222 domain-containing membrane protein</fullName>
    </recommendedName>
</protein>